<accession>A0ABC8R6R0</accession>
<feature type="region of interest" description="Disordered" evidence="1">
    <location>
        <begin position="71"/>
        <end position="133"/>
    </location>
</feature>
<reference evidence="2 3" key="1">
    <citation type="submission" date="2024-02" db="EMBL/GenBank/DDBJ databases">
        <authorList>
            <person name="Vignale AGUSTIN F."/>
            <person name="Sosa J E."/>
            <person name="Modenutti C."/>
        </authorList>
    </citation>
    <scope>NUCLEOTIDE SEQUENCE [LARGE SCALE GENOMIC DNA]</scope>
</reference>
<sequence>MALKLTLLMYYMTKADSDDLDYVLNESSHDIDSDDPSWQYEDLEGNNDEIFNVNVPASVANGGTCDDQVCQPGQADDDQVRPPCGVERQSNTGSQPSNGGTTTRETESQPSNVGNAARKTRSQPSNGDIAAKGFASQPINGCAATMTSQPSNCGSSRASGVINVNSQCMKLPTICGKVVGKERASGA</sequence>
<keyword evidence="3" id="KW-1185">Reference proteome</keyword>
<evidence type="ECO:0000313" key="3">
    <source>
        <dbReference type="Proteomes" id="UP001642360"/>
    </source>
</evidence>
<comment type="caution">
    <text evidence="2">The sequence shown here is derived from an EMBL/GenBank/DDBJ whole genome shotgun (WGS) entry which is preliminary data.</text>
</comment>
<organism evidence="2 3">
    <name type="scientific">Ilex paraguariensis</name>
    <name type="common">yerba mate</name>
    <dbReference type="NCBI Taxonomy" id="185542"/>
    <lineage>
        <taxon>Eukaryota</taxon>
        <taxon>Viridiplantae</taxon>
        <taxon>Streptophyta</taxon>
        <taxon>Embryophyta</taxon>
        <taxon>Tracheophyta</taxon>
        <taxon>Spermatophyta</taxon>
        <taxon>Magnoliopsida</taxon>
        <taxon>eudicotyledons</taxon>
        <taxon>Gunneridae</taxon>
        <taxon>Pentapetalae</taxon>
        <taxon>asterids</taxon>
        <taxon>campanulids</taxon>
        <taxon>Aquifoliales</taxon>
        <taxon>Aquifoliaceae</taxon>
        <taxon>Ilex</taxon>
    </lineage>
</organism>
<dbReference type="AlphaFoldDB" id="A0ABC8R6R0"/>
<protein>
    <submittedName>
        <fullName evidence="2">Uncharacterized protein</fullName>
    </submittedName>
</protein>
<name>A0ABC8R6R0_9AQUA</name>
<dbReference type="Proteomes" id="UP001642360">
    <property type="component" value="Unassembled WGS sequence"/>
</dbReference>
<dbReference type="EMBL" id="CAUOFW020001063">
    <property type="protein sequence ID" value="CAK9140691.1"/>
    <property type="molecule type" value="Genomic_DNA"/>
</dbReference>
<evidence type="ECO:0000256" key="1">
    <source>
        <dbReference type="SAM" id="MobiDB-lite"/>
    </source>
</evidence>
<proteinExistence type="predicted"/>
<gene>
    <name evidence="2" type="ORF">ILEXP_LOCUS8199</name>
</gene>
<evidence type="ECO:0000313" key="2">
    <source>
        <dbReference type="EMBL" id="CAK9140691.1"/>
    </source>
</evidence>
<feature type="compositionally biased region" description="Polar residues" evidence="1">
    <location>
        <begin position="88"/>
        <end position="114"/>
    </location>
</feature>